<dbReference type="Gene3D" id="1.10.10.10">
    <property type="entry name" value="Winged helix-like DNA-binding domain superfamily/Winged helix DNA-binding domain"/>
    <property type="match status" value="1"/>
</dbReference>
<dbReference type="InterPro" id="IPR013324">
    <property type="entry name" value="RNA_pol_sigma_r3/r4-like"/>
</dbReference>
<dbReference type="InterPro" id="IPR013249">
    <property type="entry name" value="RNA_pol_sigma70_r4_t2"/>
</dbReference>
<gene>
    <name evidence="9" type="ORF">A2140_04685</name>
</gene>
<evidence type="ECO:0000256" key="3">
    <source>
        <dbReference type="ARBA" id="ARBA00023082"/>
    </source>
</evidence>
<dbReference type="InterPro" id="IPR013325">
    <property type="entry name" value="RNA_pol_sigma_r2"/>
</dbReference>
<dbReference type="STRING" id="1817756.A2140_04685"/>
<dbReference type="Proteomes" id="UP000178379">
    <property type="component" value="Unassembled WGS sequence"/>
</dbReference>
<organism evidence="9 10">
    <name type="scientific">Candidatus Muproteobacteria bacterium RBG_16_62_13</name>
    <dbReference type="NCBI Taxonomy" id="1817756"/>
    <lineage>
        <taxon>Bacteria</taxon>
        <taxon>Pseudomonadati</taxon>
        <taxon>Pseudomonadota</taxon>
        <taxon>Candidatus Muproteobacteria</taxon>
    </lineage>
</organism>
<evidence type="ECO:0000256" key="1">
    <source>
        <dbReference type="ARBA" id="ARBA00010641"/>
    </source>
</evidence>
<dbReference type="GO" id="GO:0003677">
    <property type="term" value="F:DNA binding"/>
    <property type="evidence" value="ECO:0007669"/>
    <property type="project" value="UniProtKB-KW"/>
</dbReference>
<dbReference type="InterPro" id="IPR014284">
    <property type="entry name" value="RNA_pol_sigma-70_dom"/>
</dbReference>
<keyword evidence="3 6" id="KW-0731">Sigma factor</keyword>
<dbReference type="PROSITE" id="PS01063">
    <property type="entry name" value="SIGMA70_ECF"/>
    <property type="match status" value="1"/>
</dbReference>
<dbReference type="NCBIfam" id="TIGR02937">
    <property type="entry name" value="sigma70-ECF"/>
    <property type="match status" value="1"/>
</dbReference>
<sequence>MTALDVPFANVHLGEHFRTCQRRLHGIAYMWCRNHPQADDLVQETFVKALKNITQLREYKAIDAWLYHILYHCWLDTRRRERQAEDIDAVNEAGELISEARPEDAEIAARVRAAVLRLPDGQREVLSLVDIEGFSYGEVSTILNIPVGTVTSRISRAREALRADLAELVSDGFGHGNVFQLRSTG</sequence>
<dbReference type="EMBL" id="MFSQ01000150">
    <property type="protein sequence ID" value="OGI37266.1"/>
    <property type="molecule type" value="Genomic_DNA"/>
</dbReference>
<evidence type="ECO:0000259" key="8">
    <source>
        <dbReference type="Pfam" id="PF08281"/>
    </source>
</evidence>
<protein>
    <recommendedName>
        <fullName evidence="6">RNA polymerase sigma factor</fullName>
    </recommendedName>
</protein>
<accession>A0A1F6SWZ5</accession>
<evidence type="ECO:0000256" key="4">
    <source>
        <dbReference type="ARBA" id="ARBA00023125"/>
    </source>
</evidence>
<dbReference type="GO" id="GO:0016987">
    <property type="term" value="F:sigma factor activity"/>
    <property type="evidence" value="ECO:0007669"/>
    <property type="project" value="UniProtKB-KW"/>
</dbReference>
<evidence type="ECO:0000313" key="9">
    <source>
        <dbReference type="EMBL" id="OGI37266.1"/>
    </source>
</evidence>
<dbReference type="GO" id="GO:0006352">
    <property type="term" value="P:DNA-templated transcription initiation"/>
    <property type="evidence" value="ECO:0007669"/>
    <property type="project" value="InterPro"/>
</dbReference>
<evidence type="ECO:0000256" key="5">
    <source>
        <dbReference type="ARBA" id="ARBA00023163"/>
    </source>
</evidence>
<dbReference type="PANTHER" id="PTHR43133:SF25">
    <property type="entry name" value="RNA POLYMERASE SIGMA FACTOR RFAY-RELATED"/>
    <property type="match status" value="1"/>
</dbReference>
<proteinExistence type="inferred from homology"/>
<reference evidence="9 10" key="1">
    <citation type="journal article" date="2016" name="Nat. Commun.">
        <title>Thousands of microbial genomes shed light on interconnected biogeochemical processes in an aquifer system.</title>
        <authorList>
            <person name="Anantharaman K."/>
            <person name="Brown C.T."/>
            <person name="Hug L.A."/>
            <person name="Sharon I."/>
            <person name="Castelle C.J."/>
            <person name="Probst A.J."/>
            <person name="Thomas B.C."/>
            <person name="Singh A."/>
            <person name="Wilkins M.J."/>
            <person name="Karaoz U."/>
            <person name="Brodie E.L."/>
            <person name="Williams K.H."/>
            <person name="Hubbard S.S."/>
            <person name="Banfield J.F."/>
        </authorList>
    </citation>
    <scope>NUCLEOTIDE SEQUENCE [LARGE SCALE GENOMIC DNA]</scope>
</reference>
<comment type="similarity">
    <text evidence="1 6">Belongs to the sigma-70 factor family. ECF subfamily.</text>
</comment>
<dbReference type="InterPro" id="IPR007627">
    <property type="entry name" value="RNA_pol_sigma70_r2"/>
</dbReference>
<dbReference type="SUPFAM" id="SSF88946">
    <property type="entry name" value="Sigma2 domain of RNA polymerase sigma factors"/>
    <property type="match status" value="1"/>
</dbReference>
<keyword evidence="4 6" id="KW-0238">DNA-binding</keyword>
<evidence type="ECO:0000313" key="10">
    <source>
        <dbReference type="Proteomes" id="UP000178379"/>
    </source>
</evidence>
<feature type="domain" description="RNA polymerase sigma-70 region 2" evidence="7">
    <location>
        <begin position="17"/>
        <end position="82"/>
    </location>
</feature>
<evidence type="ECO:0000256" key="6">
    <source>
        <dbReference type="RuleBase" id="RU000716"/>
    </source>
</evidence>
<dbReference type="Pfam" id="PF08281">
    <property type="entry name" value="Sigma70_r4_2"/>
    <property type="match status" value="1"/>
</dbReference>
<dbReference type="InterPro" id="IPR036388">
    <property type="entry name" value="WH-like_DNA-bd_sf"/>
</dbReference>
<dbReference type="Gene3D" id="1.10.1740.10">
    <property type="match status" value="1"/>
</dbReference>
<evidence type="ECO:0000259" key="7">
    <source>
        <dbReference type="Pfam" id="PF04542"/>
    </source>
</evidence>
<dbReference type="CDD" id="cd06171">
    <property type="entry name" value="Sigma70_r4"/>
    <property type="match status" value="1"/>
</dbReference>
<keyword evidence="5 6" id="KW-0804">Transcription</keyword>
<dbReference type="InterPro" id="IPR000838">
    <property type="entry name" value="RNA_pol_sigma70_ECF_CS"/>
</dbReference>
<evidence type="ECO:0000256" key="2">
    <source>
        <dbReference type="ARBA" id="ARBA00023015"/>
    </source>
</evidence>
<name>A0A1F6SWZ5_9PROT</name>
<dbReference type="SUPFAM" id="SSF88659">
    <property type="entry name" value="Sigma3 and sigma4 domains of RNA polymerase sigma factors"/>
    <property type="match status" value="1"/>
</dbReference>
<dbReference type="Pfam" id="PF04542">
    <property type="entry name" value="Sigma70_r2"/>
    <property type="match status" value="1"/>
</dbReference>
<dbReference type="AlphaFoldDB" id="A0A1F6SWZ5"/>
<feature type="domain" description="RNA polymerase sigma factor 70 region 4 type 2" evidence="8">
    <location>
        <begin position="110"/>
        <end position="161"/>
    </location>
</feature>
<dbReference type="PANTHER" id="PTHR43133">
    <property type="entry name" value="RNA POLYMERASE ECF-TYPE SIGMA FACTO"/>
    <property type="match status" value="1"/>
</dbReference>
<comment type="caution">
    <text evidence="9">The sequence shown here is derived from an EMBL/GenBank/DDBJ whole genome shotgun (WGS) entry which is preliminary data.</text>
</comment>
<keyword evidence="2 6" id="KW-0805">Transcription regulation</keyword>
<dbReference type="InterPro" id="IPR039425">
    <property type="entry name" value="RNA_pol_sigma-70-like"/>
</dbReference>